<dbReference type="Proteomes" id="UP000606974">
    <property type="component" value="Unassembled WGS sequence"/>
</dbReference>
<reference evidence="8" key="1">
    <citation type="submission" date="2020-02" db="EMBL/GenBank/DDBJ databases">
        <authorList>
            <person name="Palmer J.M."/>
        </authorList>
    </citation>
    <scope>NUCLEOTIDE SEQUENCE</scope>
    <source>
        <strain evidence="8">EPUS1.4</strain>
        <tissue evidence="8">Thallus</tissue>
    </source>
</reference>
<comment type="similarity">
    <text evidence="2">Belongs to the RUS1 family.</text>
</comment>
<dbReference type="InterPro" id="IPR055412">
    <property type="entry name" value="UVB_sens_C"/>
</dbReference>
<evidence type="ECO:0000256" key="1">
    <source>
        <dbReference type="ARBA" id="ARBA00004370"/>
    </source>
</evidence>
<name>A0A8H7AHL5_9EURO</name>
<evidence type="ECO:0000256" key="5">
    <source>
        <dbReference type="ARBA" id="ARBA00023136"/>
    </source>
</evidence>
<dbReference type="PANTHER" id="PTHR12770">
    <property type="entry name" value="RUS1 FAMILY PROTEIN C16ORF58"/>
    <property type="match status" value="1"/>
</dbReference>
<keyword evidence="4" id="KW-1133">Transmembrane helix</keyword>
<dbReference type="EMBL" id="JAACFV010000056">
    <property type="protein sequence ID" value="KAF7508259.1"/>
    <property type="molecule type" value="Genomic_DNA"/>
</dbReference>
<gene>
    <name evidence="8" type="ORF">GJ744_009404</name>
</gene>
<sequence length="473" mass="51548">MPSSKQHMMNDAADTKPLRYEAGLHTMSQLRIRDLDEAGNQKSLYIAHGAGSVIDRIETVPMQDNIPLARRLLGIFLPAGYPNTISPDYTAYHVYNALQAFSSSIAGLLASRAVLQGLGVGDENASATNAMLLNVLQESMGRVATILFAHRVGTAIEAECKMYRFLADVLNDTAMVSDCLSPMLPKLVRVPLLGASSVFRALCGVAGGCSKATLSAHFARTGNIGELNAKDSSQETVVSLLGMWVGGVVVSYATSTIATWIWLITLIVVHLSTNYLAVRSVSMPSMNSQRANIVFSALIEDGQAVPPDKVAKQERIFERSSTLRWNGSKSIGTCEIGVPFTRFLHRIGKVHSKTGSAQDLRVNITELLRVFAEEQYLLWIDAGKRRAIIVLLYNATAQSQLRAWAHALRCMHTLECTKEISPSGSDILRLLSSTMKEQNAVFPGWVTQLEATGWSTSTSALETMGAKRVVFDR</sequence>
<dbReference type="InterPro" id="IPR054549">
    <property type="entry name" value="UVB_sens_RUS_dom"/>
</dbReference>
<feature type="domain" description="Protein root UVB sensitive/RUS" evidence="6">
    <location>
        <begin position="68"/>
        <end position="301"/>
    </location>
</feature>
<dbReference type="PANTHER" id="PTHR12770:SF31">
    <property type="entry name" value="RUS FAMILY MEMBER 1"/>
    <property type="match status" value="1"/>
</dbReference>
<dbReference type="Pfam" id="PF24160">
    <property type="entry name" value="UVB_sens_C"/>
    <property type="match status" value="1"/>
</dbReference>
<keyword evidence="3" id="KW-0812">Transmembrane</keyword>
<evidence type="ECO:0000256" key="3">
    <source>
        <dbReference type="ARBA" id="ARBA00022692"/>
    </source>
</evidence>
<evidence type="ECO:0000259" key="6">
    <source>
        <dbReference type="Pfam" id="PF04884"/>
    </source>
</evidence>
<dbReference type="AlphaFoldDB" id="A0A8H7AHL5"/>
<evidence type="ECO:0000256" key="4">
    <source>
        <dbReference type="ARBA" id="ARBA00022989"/>
    </source>
</evidence>
<evidence type="ECO:0000313" key="9">
    <source>
        <dbReference type="Proteomes" id="UP000606974"/>
    </source>
</evidence>
<dbReference type="InterPro" id="IPR006968">
    <property type="entry name" value="RUS_fam"/>
</dbReference>
<evidence type="ECO:0000259" key="7">
    <source>
        <dbReference type="Pfam" id="PF24160"/>
    </source>
</evidence>
<proteinExistence type="inferred from homology"/>
<keyword evidence="5" id="KW-0472">Membrane</keyword>
<comment type="subcellular location">
    <subcellularLocation>
        <location evidence="1">Membrane</location>
    </subcellularLocation>
</comment>
<comment type="caution">
    <text evidence="8">The sequence shown here is derived from an EMBL/GenBank/DDBJ whole genome shotgun (WGS) entry which is preliminary data.</text>
</comment>
<protein>
    <recommendedName>
        <fullName evidence="10">DUF647 domain-containing protein</fullName>
    </recommendedName>
</protein>
<evidence type="ECO:0000313" key="8">
    <source>
        <dbReference type="EMBL" id="KAF7508259.1"/>
    </source>
</evidence>
<dbReference type="GO" id="GO:0016020">
    <property type="term" value="C:membrane"/>
    <property type="evidence" value="ECO:0007669"/>
    <property type="project" value="UniProtKB-SubCell"/>
</dbReference>
<feature type="domain" description="Root UVB sensitive protein C-terminal" evidence="7">
    <location>
        <begin position="372"/>
        <end position="462"/>
    </location>
</feature>
<dbReference type="OrthoDB" id="364779at2759"/>
<organism evidence="8 9">
    <name type="scientific">Endocarpon pusillum</name>
    <dbReference type="NCBI Taxonomy" id="364733"/>
    <lineage>
        <taxon>Eukaryota</taxon>
        <taxon>Fungi</taxon>
        <taxon>Dikarya</taxon>
        <taxon>Ascomycota</taxon>
        <taxon>Pezizomycotina</taxon>
        <taxon>Eurotiomycetes</taxon>
        <taxon>Chaetothyriomycetidae</taxon>
        <taxon>Verrucariales</taxon>
        <taxon>Verrucariaceae</taxon>
        <taxon>Endocarpon</taxon>
    </lineage>
</organism>
<dbReference type="Pfam" id="PF04884">
    <property type="entry name" value="UVB_sens_prot"/>
    <property type="match status" value="1"/>
</dbReference>
<keyword evidence="9" id="KW-1185">Reference proteome</keyword>
<accession>A0A8H7AHL5</accession>
<evidence type="ECO:0000256" key="2">
    <source>
        <dbReference type="ARBA" id="ARBA00007558"/>
    </source>
</evidence>
<evidence type="ECO:0008006" key="10">
    <source>
        <dbReference type="Google" id="ProtNLM"/>
    </source>
</evidence>